<evidence type="ECO:0000313" key="2">
    <source>
        <dbReference type="Proteomes" id="UP000256220"/>
    </source>
</evidence>
<dbReference type="EMBL" id="JFBM01000001">
    <property type="protein sequence ID" value="KFU82918.1"/>
    <property type="molecule type" value="Genomic_DNA"/>
</dbReference>
<name>A0A2P2G1S3_AMYLU</name>
<reference evidence="1 2" key="1">
    <citation type="journal article" date="2014" name="Genome Announc.">
        <title>Draft Genome Sequence of Amycolatopsis lurida NRRL 2430, Producer of the Glycopeptide Family Antibiotic Ristocetin.</title>
        <authorList>
            <person name="Kwun M.J."/>
            <person name="Hong H.J."/>
        </authorList>
    </citation>
    <scope>NUCLEOTIDE SEQUENCE [LARGE SCALE GENOMIC DNA]</scope>
    <source>
        <strain evidence="1 2">NRRL 2430</strain>
    </source>
</reference>
<dbReference type="Proteomes" id="UP000256220">
    <property type="component" value="Unassembled WGS sequence"/>
</dbReference>
<evidence type="ECO:0008006" key="3">
    <source>
        <dbReference type="Google" id="ProtNLM"/>
    </source>
</evidence>
<dbReference type="AlphaFoldDB" id="A0A2P2G1S3"/>
<gene>
    <name evidence="1" type="ORF">BB31_00045</name>
</gene>
<dbReference type="RefSeq" id="WP_034304123.1">
    <property type="nucleotide sequence ID" value="NZ_JFBM01000001.1"/>
</dbReference>
<keyword evidence="2" id="KW-1185">Reference proteome</keyword>
<protein>
    <recommendedName>
        <fullName evidence="3">DUF2742 domain-containing protein</fullName>
    </recommendedName>
</protein>
<organism evidence="1 2">
    <name type="scientific">Amycolatopsis lurida NRRL 2430</name>
    <dbReference type="NCBI Taxonomy" id="1460371"/>
    <lineage>
        <taxon>Bacteria</taxon>
        <taxon>Bacillati</taxon>
        <taxon>Actinomycetota</taxon>
        <taxon>Actinomycetes</taxon>
        <taxon>Pseudonocardiales</taxon>
        <taxon>Pseudonocardiaceae</taxon>
        <taxon>Amycolatopsis</taxon>
    </lineage>
</organism>
<sequence>MDDTDTVAVPVLEYRALIADAGAWRLLNSSPHVAHLLAEWIEWDRRATARATSNAICGGAAWRAIAGGPRYAELARRRAAYTTEPLTPDQIRARATASWARVEHWIATRTAA</sequence>
<accession>A0A2P2G1S3</accession>
<evidence type="ECO:0000313" key="1">
    <source>
        <dbReference type="EMBL" id="KFU82918.1"/>
    </source>
</evidence>
<comment type="caution">
    <text evidence="1">The sequence shown here is derived from an EMBL/GenBank/DDBJ whole genome shotgun (WGS) entry which is preliminary data.</text>
</comment>
<proteinExistence type="predicted"/>